<accession>B1I5L4</accession>
<name>B1I5L4_DESAP</name>
<dbReference type="Proteomes" id="UP000008544">
    <property type="component" value="Chromosome"/>
</dbReference>
<dbReference type="EMBL" id="CP000860">
    <property type="protein sequence ID" value="ACA60328.1"/>
    <property type="molecule type" value="Genomic_DNA"/>
</dbReference>
<keyword evidence="2" id="KW-1185">Reference proteome</keyword>
<dbReference type="STRING" id="477974.Daud_1835"/>
<dbReference type="AlphaFoldDB" id="B1I5L4"/>
<evidence type="ECO:0000313" key="2">
    <source>
        <dbReference type="Proteomes" id="UP000008544"/>
    </source>
</evidence>
<proteinExistence type="predicted"/>
<dbReference type="KEGG" id="dau:Daud_1835"/>
<reference evidence="2" key="1">
    <citation type="submission" date="2007-10" db="EMBL/GenBank/DDBJ databases">
        <title>Complete sequence of chromosome of Desulforudis audaxviator MP104C.</title>
        <authorList>
            <person name="Copeland A."/>
            <person name="Lucas S."/>
            <person name="Lapidus A."/>
            <person name="Barry K."/>
            <person name="Glavina del Rio T."/>
            <person name="Dalin E."/>
            <person name="Tice H."/>
            <person name="Bruce D."/>
            <person name="Pitluck S."/>
            <person name="Lowry S.R."/>
            <person name="Larimer F."/>
            <person name="Land M.L."/>
            <person name="Hauser L."/>
            <person name="Kyrpides N."/>
            <person name="Ivanova N.N."/>
            <person name="Richardson P."/>
        </authorList>
    </citation>
    <scope>NUCLEOTIDE SEQUENCE [LARGE SCALE GENOMIC DNA]</scope>
    <source>
        <strain evidence="2">MP104C</strain>
    </source>
</reference>
<evidence type="ECO:0008006" key="3">
    <source>
        <dbReference type="Google" id="ProtNLM"/>
    </source>
</evidence>
<dbReference type="HOGENOM" id="CLU_887746_0_0_9"/>
<gene>
    <name evidence="1" type="ordered locus">Daud_1835</name>
</gene>
<sequence>MVKPVGPVGDGGGLHLFRNLAPGQVVRLQLVEPGLNGGIVGLDGRLFRAAGALPARPGEHFWAIVEKVQSDQITVRHLAPLEAGKPGLPAGELVRALGLPPGADTEVLLRELLRWRLPVDRELILRVLAMGRDLPQYGGKDLWPVLAWLQVLELPSRPGALAKIVAYVLGWDPDPEGQELLNQGRSRSGRDVVQALALNGGERLQGQVYLVFPGGGSELEAGVKVALHLRSGVFGEFWVSLEMDRTGLGGRLIIPEARWAARFQEAVPLLEDRLADLGYQVRPFTVETRRVGSVAELFAGAVGPVYVPLDIRV</sequence>
<reference evidence="1 2" key="2">
    <citation type="journal article" date="2008" name="Science">
        <title>Environmental genomics reveals a single-species ecosystem deep within Earth.</title>
        <authorList>
            <person name="Chivian D."/>
            <person name="Brodie E.L."/>
            <person name="Alm E.J."/>
            <person name="Culley D.E."/>
            <person name="Dehal P.S."/>
            <person name="Desantis T.Z."/>
            <person name="Gihring T.M."/>
            <person name="Lapidus A."/>
            <person name="Lin L.H."/>
            <person name="Lowry S.R."/>
            <person name="Moser D.P."/>
            <person name="Richardson P.M."/>
            <person name="Southam G."/>
            <person name="Wanger G."/>
            <person name="Pratt L.M."/>
            <person name="Andersen G.L."/>
            <person name="Hazen T.C."/>
            <person name="Brockman F.J."/>
            <person name="Arkin A.P."/>
            <person name="Onstott T.C."/>
        </authorList>
    </citation>
    <scope>NUCLEOTIDE SEQUENCE [LARGE SCALE GENOMIC DNA]</scope>
    <source>
        <strain evidence="1 2">MP104C</strain>
    </source>
</reference>
<protein>
    <recommendedName>
        <fullName evidence="3">Flagellar hook-length control protein FliK</fullName>
    </recommendedName>
</protein>
<evidence type="ECO:0000313" key="1">
    <source>
        <dbReference type="EMBL" id="ACA60328.1"/>
    </source>
</evidence>
<organism evidence="1 2">
    <name type="scientific">Desulforudis audaxviator (strain MP104C)</name>
    <dbReference type="NCBI Taxonomy" id="477974"/>
    <lineage>
        <taxon>Bacteria</taxon>
        <taxon>Bacillati</taxon>
        <taxon>Bacillota</taxon>
        <taxon>Clostridia</taxon>
        <taxon>Thermoanaerobacterales</taxon>
        <taxon>Candidatus Desulforudaceae</taxon>
        <taxon>Candidatus Desulforudis</taxon>
    </lineage>
</organism>
<dbReference type="eggNOG" id="ENOG503424D">
    <property type="taxonomic scope" value="Bacteria"/>
</dbReference>
<dbReference type="RefSeq" id="WP_012302904.1">
    <property type="nucleotide sequence ID" value="NC_010424.1"/>
</dbReference>